<organism evidence="2 3">
    <name type="scientific">Pleurodeles waltl</name>
    <name type="common">Iberian ribbed newt</name>
    <dbReference type="NCBI Taxonomy" id="8319"/>
    <lineage>
        <taxon>Eukaryota</taxon>
        <taxon>Metazoa</taxon>
        <taxon>Chordata</taxon>
        <taxon>Craniata</taxon>
        <taxon>Vertebrata</taxon>
        <taxon>Euteleostomi</taxon>
        <taxon>Amphibia</taxon>
        <taxon>Batrachia</taxon>
        <taxon>Caudata</taxon>
        <taxon>Salamandroidea</taxon>
        <taxon>Salamandridae</taxon>
        <taxon>Pleurodelinae</taxon>
        <taxon>Pleurodeles</taxon>
    </lineage>
</organism>
<feature type="region of interest" description="Disordered" evidence="1">
    <location>
        <begin position="181"/>
        <end position="216"/>
    </location>
</feature>
<feature type="compositionally biased region" description="Basic and acidic residues" evidence="1">
    <location>
        <begin position="198"/>
        <end position="216"/>
    </location>
</feature>
<evidence type="ECO:0000313" key="2">
    <source>
        <dbReference type="EMBL" id="KAJ1125420.1"/>
    </source>
</evidence>
<gene>
    <name evidence="2" type="ORF">NDU88_003852</name>
</gene>
<keyword evidence="3" id="KW-1185">Reference proteome</keyword>
<accession>A0AAV7PJD2</accession>
<dbReference type="EMBL" id="JANPWB010000011">
    <property type="protein sequence ID" value="KAJ1125420.1"/>
    <property type="molecule type" value="Genomic_DNA"/>
</dbReference>
<reference evidence="2" key="1">
    <citation type="journal article" date="2022" name="bioRxiv">
        <title>Sequencing and chromosome-scale assembly of the giantPleurodeles waltlgenome.</title>
        <authorList>
            <person name="Brown T."/>
            <person name="Elewa A."/>
            <person name="Iarovenko S."/>
            <person name="Subramanian E."/>
            <person name="Araus A.J."/>
            <person name="Petzold A."/>
            <person name="Susuki M."/>
            <person name="Suzuki K.-i.T."/>
            <person name="Hayashi T."/>
            <person name="Toyoda A."/>
            <person name="Oliveira C."/>
            <person name="Osipova E."/>
            <person name="Leigh N.D."/>
            <person name="Simon A."/>
            <person name="Yun M.H."/>
        </authorList>
    </citation>
    <scope>NUCLEOTIDE SEQUENCE</scope>
    <source>
        <strain evidence="2">20211129_DDA</strain>
        <tissue evidence="2">Liver</tissue>
    </source>
</reference>
<dbReference type="AlphaFoldDB" id="A0AAV7PJD2"/>
<evidence type="ECO:0000256" key="1">
    <source>
        <dbReference type="SAM" id="MobiDB-lite"/>
    </source>
</evidence>
<evidence type="ECO:0000313" key="3">
    <source>
        <dbReference type="Proteomes" id="UP001066276"/>
    </source>
</evidence>
<proteinExistence type="predicted"/>
<feature type="compositionally biased region" description="Polar residues" evidence="1">
    <location>
        <begin position="183"/>
        <end position="197"/>
    </location>
</feature>
<sequence length="216" mass="23901">MDKFIVRAVGIIDKEIELAEVRLFVSSLCSPSPGTSLSCTTNNGEPDGRVVCRDEMPRDGPEAEEIQEGAVEQVLASKQMHVPLASPLSSSEDMAPGGKRKRSDLIRNHKNPRGGSKQLVAQCPSLIEVGQGLVQVKGMTLEQIVDKLGCILDLKLQPLIEYLNLIEAKIQQHEFVHDRRNHLSNPRNGCSVNTQESHVTRDEQKASLRRNDEGLY</sequence>
<protein>
    <submittedName>
        <fullName evidence="2">Uncharacterized protein</fullName>
    </submittedName>
</protein>
<feature type="compositionally biased region" description="Basic residues" evidence="1">
    <location>
        <begin position="98"/>
        <end position="112"/>
    </location>
</feature>
<dbReference type="Proteomes" id="UP001066276">
    <property type="component" value="Chromosome 7"/>
</dbReference>
<feature type="region of interest" description="Disordered" evidence="1">
    <location>
        <begin position="85"/>
        <end position="117"/>
    </location>
</feature>
<comment type="caution">
    <text evidence="2">The sequence shown here is derived from an EMBL/GenBank/DDBJ whole genome shotgun (WGS) entry which is preliminary data.</text>
</comment>
<name>A0AAV7PJD2_PLEWA</name>